<organism evidence="2 3">
    <name type="scientific">Sphaeroforma arctica JP610</name>
    <dbReference type="NCBI Taxonomy" id="667725"/>
    <lineage>
        <taxon>Eukaryota</taxon>
        <taxon>Ichthyosporea</taxon>
        <taxon>Ichthyophonida</taxon>
        <taxon>Sphaeroforma</taxon>
    </lineage>
</organism>
<proteinExistence type="predicted"/>
<keyword evidence="3" id="KW-1185">Reference proteome</keyword>
<dbReference type="RefSeq" id="XP_014158110.1">
    <property type="nucleotide sequence ID" value="XM_014302635.1"/>
</dbReference>
<evidence type="ECO:0000313" key="2">
    <source>
        <dbReference type="EMBL" id="KNC84208.1"/>
    </source>
</evidence>
<reference evidence="2 3" key="1">
    <citation type="submission" date="2011-02" db="EMBL/GenBank/DDBJ databases">
        <title>The Genome Sequence of Sphaeroforma arctica JP610.</title>
        <authorList>
            <consortium name="The Broad Institute Genome Sequencing Platform"/>
            <person name="Russ C."/>
            <person name="Cuomo C."/>
            <person name="Young S.K."/>
            <person name="Zeng Q."/>
            <person name="Gargeya S."/>
            <person name="Alvarado L."/>
            <person name="Berlin A."/>
            <person name="Chapman S.B."/>
            <person name="Chen Z."/>
            <person name="Freedman E."/>
            <person name="Gellesch M."/>
            <person name="Goldberg J."/>
            <person name="Griggs A."/>
            <person name="Gujja S."/>
            <person name="Heilman E."/>
            <person name="Heiman D."/>
            <person name="Howarth C."/>
            <person name="Mehta T."/>
            <person name="Neiman D."/>
            <person name="Pearson M."/>
            <person name="Roberts A."/>
            <person name="Saif S."/>
            <person name="Shea T."/>
            <person name="Shenoy N."/>
            <person name="Sisk P."/>
            <person name="Stolte C."/>
            <person name="Sykes S."/>
            <person name="White J."/>
            <person name="Yandava C."/>
            <person name="Burger G."/>
            <person name="Gray M.W."/>
            <person name="Holland P.W.H."/>
            <person name="King N."/>
            <person name="Lang F.B.F."/>
            <person name="Roger A.J."/>
            <person name="Ruiz-Trillo I."/>
            <person name="Haas B."/>
            <person name="Nusbaum C."/>
            <person name="Birren B."/>
        </authorList>
    </citation>
    <scope>NUCLEOTIDE SEQUENCE [LARGE SCALE GENOMIC DNA]</scope>
    <source>
        <strain evidence="2 3">JP610</strain>
    </source>
</reference>
<name>A0A0L0G7K8_9EUKA</name>
<feature type="compositionally biased region" description="Low complexity" evidence="1">
    <location>
        <begin position="137"/>
        <end position="148"/>
    </location>
</feature>
<dbReference type="GeneID" id="25904073"/>
<gene>
    <name evidence="2" type="ORF">SARC_03569</name>
</gene>
<evidence type="ECO:0000256" key="1">
    <source>
        <dbReference type="SAM" id="MobiDB-lite"/>
    </source>
</evidence>
<dbReference type="AlphaFoldDB" id="A0A0L0G7K8"/>
<protein>
    <submittedName>
        <fullName evidence="2">Uncharacterized protein</fullName>
    </submittedName>
</protein>
<accession>A0A0L0G7K8</accession>
<evidence type="ECO:0000313" key="3">
    <source>
        <dbReference type="Proteomes" id="UP000054560"/>
    </source>
</evidence>
<dbReference type="EMBL" id="KQ241780">
    <property type="protein sequence ID" value="KNC84208.1"/>
    <property type="molecule type" value="Genomic_DNA"/>
</dbReference>
<dbReference type="Proteomes" id="UP000054560">
    <property type="component" value="Unassembled WGS sequence"/>
</dbReference>
<sequence>MAILQILKRFRCRSDSFEENNIADNDARRKTRCVPPYSGSSKYMDICQVTDPASIEFQPISSESMVFSVDFESNSSFFPETTRVEPRVRTRGNELEQTDDSIALHPLVPSGASFDKVRTCSATPSSPFCNDTRSALRKTSSTPTSLRSRSFRMSSPLPRGYRANLSDSRLYMRKLCIANQIVHTLPEDQRSIAQHSDLTTILTMYSPTTRKGTSDGRLDGSSMPIAGDFVESSTSKQYPVIPRRSSPETSGVHTEADLLMPLSPNISKYVDGVPLGAHVFLEEDLTQAKVVAGDWLINGVSPGSSLSSVNEVPISANPVDRFVNNAPSSPDMPSDSANPANTILDNRFINGMLPGSKKSFDNSIQVNAIEVDRFVNGVASRNDVCLKGLTTRRTQSCHTIRSKDGNRVRFRADTIIYETFHCTVYDRKVEKLFASKSMMEIYRELMRFKLTEMIVHEDSLINTNKHLAKLSEGDRATMLLEIWCILSEHQVQY</sequence>
<feature type="region of interest" description="Disordered" evidence="1">
    <location>
        <begin position="133"/>
        <end position="153"/>
    </location>
</feature>